<organism evidence="2">
    <name type="scientific">OCS116 cluster bacterium</name>
    <dbReference type="NCBI Taxonomy" id="2030921"/>
    <lineage>
        <taxon>Bacteria</taxon>
        <taxon>Pseudomonadati</taxon>
        <taxon>Pseudomonadota</taxon>
        <taxon>Alphaproteobacteria</taxon>
        <taxon>OCS116 cluster</taxon>
    </lineage>
</organism>
<dbReference type="EMBL" id="NVUS01000006">
    <property type="protein sequence ID" value="PCJ01849.1"/>
    <property type="molecule type" value="Genomic_DNA"/>
</dbReference>
<sequence length="223" mass="25505">MLQPMICWPAILNIRIRIYKMKQYHVKNMQQVFTVEDLPKTGFKLKLEATKDECKTLAEQMNVEHVNSFAAELLISQWRRGGVHIEGNFTTTLTQQCVISLDSFETSLDEKIDQKFFASTKIPELGEKKEVEMIDNDMDPPEALVDGQLNIFDYLAETVLLQLDPYPKKPDSQLESLAIEGKFEINQPNIEDDFTTDDAAEPKPKSKATHKPFADLAKLLKDK</sequence>
<evidence type="ECO:0000256" key="1">
    <source>
        <dbReference type="SAM" id="MobiDB-lite"/>
    </source>
</evidence>
<dbReference type="Pfam" id="PF02620">
    <property type="entry name" value="YceD"/>
    <property type="match status" value="1"/>
</dbReference>
<name>A0A2A4Z3U8_9PROT</name>
<proteinExistence type="predicted"/>
<evidence type="ECO:0000313" key="2">
    <source>
        <dbReference type="EMBL" id="PCJ01849.1"/>
    </source>
</evidence>
<evidence type="ECO:0008006" key="3">
    <source>
        <dbReference type="Google" id="ProtNLM"/>
    </source>
</evidence>
<reference key="1">
    <citation type="submission" date="2017-08" db="EMBL/GenBank/DDBJ databases">
        <title>A dynamic microbial community with high functional redundancy inhabits the cold, oxic subseafloor aquifer.</title>
        <authorList>
            <person name="Tully B.J."/>
            <person name="Wheat C.G."/>
            <person name="Glazer B.T."/>
            <person name="Huber J.A."/>
        </authorList>
    </citation>
    <scope>NUCLEOTIDE SEQUENCE [LARGE SCALE GENOMIC DNA]</scope>
</reference>
<gene>
    <name evidence="2" type="ORF">COB13_06630</name>
</gene>
<dbReference type="InterPro" id="IPR003772">
    <property type="entry name" value="YceD"/>
</dbReference>
<feature type="region of interest" description="Disordered" evidence="1">
    <location>
        <begin position="188"/>
        <end position="214"/>
    </location>
</feature>
<comment type="caution">
    <text evidence="2">The sequence shown here is derived from an EMBL/GenBank/DDBJ whole genome shotgun (WGS) entry which is preliminary data.</text>
</comment>
<protein>
    <recommendedName>
        <fullName evidence="3">Metal-binding protein</fullName>
    </recommendedName>
</protein>
<reference evidence="2" key="2">
    <citation type="journal article" date="2018" name="ISME J.">
        <title>A dynamic microbial community with high functional redundancy inhabits the cold, oxic subseafloor aquifer.</title>
        <authorList>
            <person name="Tully B.J."/>
            <person name="Wheat C.G."/>
            <person name="Glazer B.T."/>
            <person name="Huber J.A."/>
        </authorList>
    </citation>
    <scope>NUCLEOTIDE SEQUENCE</scope>
    <source>
        <strain evidence="2">NORP83</strain>
    </source>
</reference>
<feature type="compositionally biased region" description="Acidic residues" evidence="1">
    <location>
        <begin position="190"/>
        <end position="199"/>
    </location>
</feature>
<dbReference type="AlphaFoldDB" id="A0A2A4Z3U8"/>
<accession>A0A2A4Z3U8</accession>